<dbReference type="Pfam" id="PF04082">
    <property type="entry name" value="Fungal_trans"/>
    <property type="match status" value="1"/>
</dbReference>
<dbReference type="Proteomes" id="UP000320762">
    <property type="component" value="Unassembled WGS sequence"/>
</dbReference>
<dbReference type="SUPFAM" id="SSF57701">
    <property type="entry name" value="Zn2/Cys6 DNA-binding domain"/>
    <property type="match status" value="1"/>
</dbReference>
<dbReference type="SMART" id="SM00066">
    <property type="entry name" value="GAL4"/>
    <property type="match status" value="1"/>
</dbReference>
<dbReference type="InterPro" id="IPR050613">
    <property type="entry name" value="Sec_Metabolite_Reg"/>
</dbReference>
<dbReference type="GO" id="GO:0003677">
    <property type="term" value="F:DNA binding"/>
    <property type="evidence" value="ECO:0007669"/>
    <property type="project" value="InterPro"/>
</dbReference>
<dbReference type="PANTHER" id="PTHR31001:SF56">
    <property type="entry name" value="ZN(2)-C6 FUNGAL-TYPE DOMAIN-CONTAINING PROTEIN"/>
    <property type="match status" value="1"/>
</dbReference>
<dbReference type="PROSITE" id="PS50048">
    <property type="entry name" value="ZN2_CY6_FUNGAL_2"/>
    <property type="match status" value="1"/>
</dbReference>
<organism evidence="8 9">
    <name type="scientific">Schizophyllum amplum</name>
    <dbReference type="NCBI Taxonomy" id="97359"/>
    <lineage>
        <taxon>Eukaryota</taxon>
        <taxon>Fungi</taxon>
        <taxon>Dikarya</taxon>
        <taxon>Basidiomycota</taxon>
        <taxon>Agaricomycotina</taxon>
        <taxon>Agaricomycetes</taxon>
        <taxon>Agaricomycetidae</taxon>
        <taxon>Agaricales</taxon>
        <taxon>Schizophyllaceae</taxon>
        <taxon>Schizophyllum</taxon>
    </lineage>
</organism>
<accession>A0A550C7D1</accession>
<dbReference type="GO" id="GO:0005634">
    <property type="term" value="C:nucleus"/>
    <property type="evidence" value="ECO:0007669"/>
    <property type="project" value="UniProtKB-SubCell"/>
</dbReference>
<dbReference type="AlphaFoldDB" id="A0A550C7D1"/>
<sequence length="810" mass="88532">MSSRATFQTTARMNMMSCAECKRSKIKCDRNVPCQSCVRRGCANVCPNGTMAVTKANKSLKMQSQKFTARVKTLEDRVKELEAALVEAHGSPDHPLLVDHDEIEKDVNDLNDGIGALVVSADGRTRYQGEGAASEYLLDMIIREEGGNEPGPAELCLPSEILDLVNAFPFGQKQTTLTKSIFAPYMPARERTLQLTHLYFKHIGWLYEPITESDLMSSIIEPLYFPGRDAIDVYAISSHRLSVLFFILTCGLLHETGEPDAPFLAAQYQALGRAALALEPVLWDVSCATVQALLLLITLLDANDRKSNEERWMLVGVCARAVPVMGLQRDGGLWGFDAQELERRRRVFWELYTLDGCTSITNGRPPALMLQQTDTRFPVEYKADELDKMSFHDWMHRFSACCLSSIVRHAFCTRGTTYRMLLELDRKIRTFPVPASLQPPQRMGDSPRPAGGASGSTGAVRTQSASGTSHSNGGTSQSEPDASLDANDALDDIAWSSDPSLAMQQFAVFNEKEANLLYLHRRHFGKPFVGSDGMPIHIKSLEQVFAHPYAPSFLATYRSAIRLVRGLRSLVLGATCIHAGDTPFSTDALVELEAAVTFFERGSRRCRHAGTMPSLQRLLRQSRITVKGKMPPNYGDISNARGTDREICLLACPQKWFLKTAAAPTTVSANALRVGQQDVTMGTPDLGTMGGRWALYPDMGGNGDMAMSNGGIPHGSWSTAGQVPLPNAPTSMNDGLDMFGYGEQGYSASPDYVPFAAGMVGNGGMQWTNGADPALDALLRDMGGVPQPQVPLWEALMKDLGLAQNGMTPG</sequence>
<dbReference type="PROSITE" id="PS00463">
    <property type="entry name" value="ZN2_CY6_FUNGAL_1"/>
    <property type="match status" value="1"/>
</dbReference>
<dbReference type="InterPro" id="IPR001138">
    <property type="entry name" value="Zn2Cys6_DnaBD"/>
</dbReference>
<comment type="subcellular location">
    <subcellularLocation>
        <location evidence="1">Nucleus</location>
    </subcellularLocation>
</comment>
<evidence type="ECO:0000313" key="9">
    <source>
        <dbReference type="Proteomes" id="UP000320762"/>
    </source>
</evidence>
<feature type="compositionally biased region" description="Polar residues" evidence="5">
    <location>
        <begin position="456"/>
        <end position="480"/>
    </location>
</feature>
<dbReference type="CDD" id="cd12148">
    <property type="entry name" value="fungal_TF_MHR"/>
    <property type="match status" value="1"/>
</dbReference>
<comment type="caution">
    <text evidence="8">The sequence shown here is derived from an EMBL/GenBank/DDBJ whole genome shotgun (WGS) entry which is preliminary data.</text>
</comment>
<feature type="domain" description="4Fe-4S ferredoxin-type" evidence="7">
    <location>
        <begin position="24"/>
        <end position="56"/>
    </location>
</feature>
<evidence type="ECO:0000256" key="2">
    <source>
        <dbReference type="ARBA" id="ARBA00022723"/>
    </source>
</evidence>
<evidence type="ECO:0000259" key="7">
    <source>
        <dbReference type="PROSITE" id="PS51379"/>
    </source>
</evidence>
<feature type="domain" description="Zn(2)-C6 fungal-type" evidence="6">
    <location>
        <begin position="17"/>
        <end position="46"/>
    </location>
</feature>
<protein>
    <recommendedName>
        <fullName evidence="10">Fungal-specific transcription factor domain-containing protein</fullName>
    </recommendedName>
</protein>
<dbReference type="SMART" id="SM00906">
    <property type="entry name" value="Fungal_trans"/>
    <property type="match status" value="1"/>
</dbReference>
<dbReference type="Gene3D" id="4.10.240.10">
    <property type="entry name" value="Zn(2)-C6 fungal-type DNA-binding domain"/>
    <property type="match status" value="1"/>
</dbReference>
<dbReference type="GO" id="GO:0006351">
    <property type="term" value="P:DNA-templated transcription"/>
    <property type="evidence" value="ECO:0007669"/>
    <property type="project" value="InterPro"/>
</dbReference>
<dbReference type="GO" id="GO:0008270">
    <property type="term" value="F:zinc ion binding"/>
    <property type="evidence" value="ECO:0007669"/>
    <property type="project" value="InterPro"/>
</dbReference>
<feature type="region of interest" description="Disordered" evidence="5">
    <location>
        <begin position="433"/>
        <end position="483"/>
    </location>
</feature>
<evidence type="ECO:0000259" key="6">
    <source>
        <dbReference type="PROSITE" id="PS50048"/>
    </source>
</evidence>
<dbReference type="CDD" id="cd00067">
    <property type="entry name" value="GAL4"/>
    <property type="match status" value="1"/>
</dbReference>
<reference evidence="8 9" key="1">
    <citation type="journal article" date="2019" name="New Phytol.">
        <title>Comparative genomics reveals unique wood-decay strategies and fruiting body development in the Schizophyllaceae.</title>
        <authorList>
            <person name="Almasi E."/>
            <person name="Sahu N."/>
            <person name="Krizsan K."/>
            <person name="Balint B."/>
            <person name="Kovacs G.M."/>
            <person name="Kiss B."/>
            <person name="Cseklye J."/>
            <person name="Drula E."/>
            <person name="Henrissat B."/>
            <person name="Nagy I."/>
            <person name="Chovatia M."/>
            <person name="Adam C."/>
            <person name="LaButti K."/>
            <person name="Lipzen A."/>
            <person name="Riley R."/>
            <person name="Grigoriev I.V."/>
            <person name="Nagy L.G."/>
        </authorList>
    </citation>
    <scope>NUCLEOTIDE SEQUENCE [LARGE SCALE GENOMIC DNA]</scope>
    <source>
        <strain evidence="8 9">NL-1724</strain>
    </source>
</reference>
<dbReference type="OrthoDB" id="424974at2759"/>
<dbReference type="InterPro" id="IPR007219">
    <property type="entry name" value="XnlR_reg_dom"/>
</dbReference>
<feature type="coiled-coil region" evidence="4">
    <location>
        <begin position="57"/>
        <end position="91"/>
    </location>
</feature>
<dbReference type="InterPro" id="IPR036864">
    <property type="entry name" value="Zn2-C6_fun-type_DNA-bd_sf"/>
</dbReference>
<keyword evidence="9" id="KW-1185">Reference proteome</keyword>
<proteinExistence type="predicted"/>
<evidence type="ECO:0000256" key="4">
    <source>
        <dbReference type="SAM" id="Coils"/>
    </source>
</evidence>
<dbReference type="PANTHER" id="PTHR31001">
    <property type="entry name" value="UNCHARACTERIZED TRANSCRIPTIONAL REGULATORY PROTEIN"/>
    <property type="match status" value="1"/>
</dbReference>
<evidence type="ECO:0000313" key="8">
    <source>
        <dbReference type="EMBL" id="TRM60709.1"/>
    </source>
</evidence>
<keyword evidence="3" id="KW-0539">Nucleus</keyword>
<keyword evidence="4" id="KW-0175">Coiled coil</keyword>
<dbReference type="STRING" id="97359.A0A550C7D1"/>
<dbReference type="EMBL" id="VDMD01000020">
    <property type="protein sequence ID" value="TRM60709.1"/>
    <property type="molecule type" value="Genomic_DNA"/>
</dbReference>
<evidence type="ECO:0000256" key="3">
    <source>
        <dbReference type="ARBA" id="ARBA00023242"/>
    </source>
</evidence>
<evidence type="ECO:0000256" key="5">
    <source>
        <dbReference type="SAM" id="MobiDB-lite"/>
    </source>
</evidence>
<name>A0A550C7D1_9AGAR</name>
<gene>
    <name evidence="8" type="ORF">BD626DRAFT_571423</name>
</gene>
<evidence type="ECO:0008006" key="10">
    <source>
        <dbReference type="Google" id="ProtNLM"/>
    </source>
</evidence>
<dbReference type="PROSITE" id="PS51379">
    <property type="entry name" value="4FE4S_FER_2"/>
    <property type="match status" value="1"/>
</dbReference>
<evidence type="ECO:0000256" key="1">
    <source>
        <dbReference type="ARBA" id="ARBA00004123"/>
    </source>
</evidence>
<dbReference type="InterPro" id="IPR017896">
    <property type="entry name" value="4Fe4S_Fe-S-bd"/>
</dbReference>
<keyword evidence="2" id="KW-0479">Metal-binding</keyword>
<dbReference type="GO" id="GO:0000981">
    <property type="term" value="F:DNA-binding transcription factor activity, RNA polymerase II-specific"/>
    <property type="evidence" value="ECO:0007669"/>
    <property type="project" value="InterPro"/>
</dbReference>